<keyword evidence="2 6" id="KW-0489">Methyltransferase</keyword>
<protein>
    <submittedName>
        <fullName evidence="6">RNA methyltransferase</fullName>
    </submittedName>
</protein>
<comment type="similarity">
    <text evidence="1">Belongs to the class IV-like SAM-binding methyltransferase superfamily. RNA methyltransferase TrmH family.</text>
</comment>
<dbReference type="EMBL" id="CP013694">
    <property type="protein sequence ID" value="ALU29061.1"/>
    <property type="molecule type" value="Genomic_DNA"/>
</dbReference>
<dbReference type="EMBL" id="CP013695">
    <property type="protein sequence ID" value="ALU31787.1"/>
    <property type="molecule type" value="Genomic_DNA"/>
</dbReference>
<evidence type="ECO:0000313" key="7">
    <source>
        <dbReference type="EMBL" id="ALU31787.1"/>
    </source>
</evidence>
<evidence type="ECO:0000256" key="2">
    <source>
        <dbReference type="ARBA" id="ARBA00022603"/>
    </source>
</evidence>
<dbReference type="Pfam" id="PF00588">
    <property type="entry name" value="SpoU_methylase"/>
    <property type="match status" value="1"/>
</dbReference>
<dbReference type="PaxDb" id="1435377-SUSAZ_02825"/>
<evidence type="ECO:0000259" key="5">
    <source>
        <dbReference type="Pfam" id="PF00588"/>
    </source>
</evidence>
<evidence type="ECO:0000313" key="6">
    <source>
        <dbReference type="EMBL" id="ALU29061.1"/>
    </source>
</evidence>
<dbReference type="PIRSF" id="PIRSF004808">
    <property type="entry name" value="LasT"/>
    <property type="match status" value="1"/>
</dbReference>
<dbReference type="PANTHER" id="PTHR42786:SF2">
    <property type="entry name" value="TRNA (CYTIDINE_URIDINE-2'-O-)-METHYLTRANSFERASE TRMJ"/>
    <property type="match status" value="1"/>
</dbReference>
<evidence type="ECO:0000256" key="3">
    <source>
        <dbReference type="ARBA" id="ARBA00022679"/>
    </source>
</evidence>
<dbReference type="PANTHER" id="PTHR42786">
    <property type="entry name" value="TRNA/RRNA METHYLTRANSFERASE"/>
    <property type="match status" value="1"/>
</dbReference>
<dbReference type="OrthoDB" id="372184at2157"/>
<dbReference type="InterPro" id="IPR004384">
    <property type="entry name" value="RNA_MeTrfase_TrmJ/LasT"/>
</dbReference>
<organism evidence="6 9">
    <name type="scientific">Sulfolobus acidocaldarius</name>
    <dbReference type="NCBI Taxonomy" id="2285"/>
    <lineage>
        <taxon>Archaea</taxon>
        <taxon>Thermoproteota</taxon>
        <taxon>Thermoprotei</taxon>
        <taxon>Sulfolobales</taxon>
        <taxon>Sulfolobaceae</taxon>
        <taxon>Sulfolobus</taxon>
    </lineage>
</organism>
<evidence type="ECO:0000313" key="8">
    <source>
        <dbReference type="Proteomes" id="UP000060043"/>
    </source>
</evidence>
<dbReference type="OMA" id="ARVMKNM"/>
<dbReference type="RefSeq" id="WP_011277515.1">
    <property type="nucleotide sequence ID" value="NZ_BHWZ01000001.1"/>
</dbReference>
<name>A0A0U3GG23_9CREN</name>
<evidence type="ECO:0000313" key="9">
    <source>
        <dbReference type="Proteomes" id="UP000065473"/>
    </source>
</evidence>
<dbReference type="AlphaFoldDB" id="A0A0U3GG23"/>
<keyword evidence="4" id="KW-0949">S-adenosyl-L-methionine</keyword>
<dbReference type="InterPro" id="IPR029028">
    <property type="entry name" value="Alpha/beta_knot_MTases"/>
</dbReference>
<dbReference type="SMR" id="A0A0U3GG23"/>
<dbReference type="GeneID" id="14551142"/>
<dbReference type="STRING" id="1435377.SUSAZ_02825"/>
<sequence>MTIRLVIVEPEGAYNLGFIARLVKNFLIDEFYVVNPKCDINEAIKFSAKGSEVIEKMMKITNNFDDAIRDVDLKIATSSIADIKGDLLRKSIRPIDLERLIKDKKVAFIFGRESVGLTREEIAKSDFLLFIPANPEYPVLNLSHAVGIVLYELWRNRDNKVPTVSSEPIKLIDDYSKKITDILVNKEATKSMYLVLKRVLIKGIEDNEEAMTIVRILRKIYVRLAKKENESDKLL</sequence>
<dbReference type="Proteomes" id="UP000060043">
    <property type="component" value="Chromosome"/>
</dbReference>
<dbReference type="SUPFAM" id="SSF75217">
    <property type="entry name" value="alpha/beta knot"/>
    <property type="match status" value="1"/>
</dbReference>
<accession>A0A0U3GG23</accession>
<dbReference type="Gene3D" id="3.40.1280.10">
    <property type="match status" value="1"/>
</dbReference>
<gene>
    <name evidence="6" type="ORF">ATY89_03290</name>
    <name evidence="7" type="ORF">ATZ20_06315</name>
</gene>
<feature type="domain" description="tRNA/rRNA methyltransferase SpoU type" evidence="5">
    <location>
        <begin position="3"/>
        <end position="151"/>
    </location>
</feature>
<dbReference type="InterPro" id="IPR001537">
    <property type="entry name" value="SpoU_MeTrfase"/>
</dbReference>
<dbReference type="GO" id="GO:0002128">
    <property type="term" value="P:tRNA nucleoside ribose methylation"/>
    <property type="evidence" value="ECO:0007669"/>
    <property type="project" value="TreeGrafter"/>
</dbReference>
<dbReference type="InterPro" id="IPR029026">
    <property type="entry name" value="tRNA_m1G_MTases_N"/>
</dbReference>
<reference evidence="8 9" key="1">
    <citation type="submission" date="2015-12" db="EMBL/GenBank/DDBJ databases">
        <title>A stable core within a dynamic pangenome in Sulfolobus acidocaldarius.</title>
        <authorList>
            <person name="Anderson R."/>
            <person name="Kouris A."/>
            <person name="Seward C."/>
            <person name="Campbell K."/>
            <person name="Whitaker R."/>
        </authorList>
    </citation>
    <scope>NUCLEOTIDE SEQUENCE [LARGE SCALE GENOMIC DNA]</scope>
    <source>
        <strain evidence="6 9">GG12-C01-09</strain>
        <strain evidence="7 8">NG05B_CO5_07</strain>
    </source>
</reference>
<proteinExistence type="inferred from homology"/>
<dbReference type="NCBIfam" id="NF041077">
    <property type="entry name" value="tRNAmeth_TrmJ_Sulfolob"/>
    <property type="match status" value="1"/>
</dbReference>
<evidence type="ECO:0000256" key="4">
    <source>
        <dbReference type="ARBA" id="ARBA00022691"/>
    </source>
</evidence>
<evidence type="ECO:0000256" key="1">
    <source>
        <dbReference type="ARBA" id="ARBA00007228"/>
    </source>
</evidence>
<dbReference type="InterPro" id="IPR053648">
    <property type="entry name" value="tRNA_Cytidine-2'-O-MTase"/>
</dbReference>
<dbReference type="GO" id="GO:0008173">
    <property type="term" value="F:RNA methyltransferase activity"/>
    <property type="evidence" value="ECO:0007669"/>
    <property type="project" value="InterPro"/>
</dbReference>
<dbReference type="CDD" id="cd18093">
    <property type="entry name" value="SpoU-like_TrmJ"/>
    <property type="match status" value="1"/>
</dbReference>
<dbReference type="GO" id="GO:0005829">
    <property type="term" value="C:cytosol"/>
    <property type="evidence" value="ECO:0007669"/>
    <property type="project" value="TreeGrafter"/>
</dbReference>
<keyword evidence="3 6" id="KW-0808">Transferase</keyword>
<dbReference type="GO" id="GO:0003723">
    <property type="term" value="F:RNA binding"/>
    <property type="evidence" value="ECO:0007669"/>
    <property type="project" value="InterPro"/>
</dbReference>
<dbReference type="Proteomes" id="UP000065473">
    <property type="component" value="Chromosome"/>
</dbReference>